<proteinExistence type="predicted"/>
<reference evidence="3" key="1">
    <citation type="submission" date="2016-05" db="EMBL/GenBank/DDBJ databases">
        <authorList>
            <person name="Sharaf H."/>
        </authorList>
    </citation>
    <scope>NUCLEOTIDE SEQUENCE [LARGE SCALE GENOMIC DNA]</scope>
    <source>
        <strain evidence="3">H</strain>
    </source>
</reference>
<dbReference type="AlphaFoldDB" id="A0A193R715"/>
<organism evidence="2 3">
    <name type="scientific">Plasmodium knowlesi (strain H)</name>
    <dbReference type="NCBI Taxonomy" id="5851"/>
    <lineage>
        <taxon>Eukaryota</taxon>
        <taxon>Sar</taxon>
        <taxon>Alveolata</taxon>
        <taxon>Apicomplexa</taxon>
        <taxon>Aconoidasida</taxon>
        <taxon>Haemosporida</taxon>
        <taxon>Plasmodiidae</taxon>
        <taxon>Plasmodium</taxon>
        <taxon>Plasmodium (Plasmodium)</taxon>
    </lineage>
</organism>
<gene>
    <name evidence="2" type="ORF">PKNA1_C2_0002100</name>
</gene>
<dbReference type="InterPro" id="IPR024290">
    <property type="entry name" value="SICA_extracell_a"/>
</dbReference>
<sequence length="341" mass="38061">MTTPSAGLLQTWLDEQVKGVIQGGATVTDPAERAKQFTEKMKADLVATWDVLAKWLERPESNEIHKLCDKGQWGGNSGEGQYKKILCQAILEIKYFMNGVQRQKAGGGSSGHDEPAEMTALTPDEAFNRCIVGTVALSTIYGDHCKLNEVINEVQGEISSQVDIKLRDHLSKNKAGGSLEQQLNKCSTMTYGDLVVGKSVLGNTIRAWTEGKRALRMKAQGWRIKMPWHHWPNVCNQKKEPAQDDMKLKQYLRDNAQSMTTFLKLDNTNTGQNRGLPLAELLINSEIKLPDSTVQGVLEEIVANSTNGQVDPDKLKEGMQKVEKETQNQIGKYYIMEVIHY</sequence>
<dbReference type="Proteomes" id="UP000182128">
    <property type="component" value="Unassembled WGS sequence"/>
</dbReference>
<dbReference type="Pfam" id="PF12887">
    <property type="entry name" value="SICA_alpha"/>
    <property type="match status" value="1"/>
</dbReference>
<name>A0A193R715_PLAKH</name>
<accession>A0A193R715</accession>
<evidence type="ECO:0000313" key="3">
    <source>
        <dbReference type="Proteomes" id="UP000182128"/>
    </source>
</evidence>
<evidence type="ECO:0000313" key="2">
    <source>
        <dbReference type="EMBL" id="SBO27243.1"/>
    </source>
</evidence>
<dbReference type="EMBL" id="CWHQ02000044">
    <property type="protein sequence ID" value="SBO27243.1"/>
    <property type="molecule type" value="Genomic_DNA"/>
</dbReference>
<protein>
    <submittedName>
        <fullName evidence="2">SICAvar, type I</fullName>
    </submittedName>
</protein>
<evidence type="ECO:0000259" key="1">
    <source>
        <dbReference type="Pfam" id="PF12887"/>
    </source>
</evidence>
<feature type="domain" description="Schizont-infected cell agglutination extracellular alpha" evidence="1">
    <location>
        <begin position="7"/>
        <end position="208"/>
    </location>
</feature>